<dbReference type="EMBL" id="LAZR01000051">
    <property type="protein sequence ID" value="KKN98603.1"/>
    <property type="molecule type" value="Genomic_DNA"/>
</dbReference>
<gene>
    <name evidence="1" type="ORF">LCGC14_0147150</name>
</gene>
<name>A0A0F9Y1R0_9ZZZZ</name>
<protein>
    <submittedName>
        <fullName evidence="1">Uncharacterized protein</fullName>
    </submittedName>
</protein>
<evidence type="ECO:0000313" key="1">
    <source>
        <dbReference type="EMBL" id="KKN98603.1"/>
    </source>
</evidence>
<accession>A0A0F9Y1R0</accession>
<sequence>MSDKDSEFYIGVPGKEYIPADTIPTPESLFMARLSDPAAPIEADLQKEAESVEEKTSYATIINKPADDLSSSRLKVGVIFVEDDISPLVYEILLRRLFGNNWIAPDDLYEDVWTPETIWSGIEEEFGVEPSRLTKDKILAVQLMRNSDDYWNDIDIFEKITQAFNNNIPIFTLRQEATISQILWSVTLANLFEKNTFSHEVRAYIAAAFFNSGLWWAPPLIKFAQPLLGILATQNELPAFEPSKISKTYNQVKEMPSDSVRFEEDVIGIQVQKLLLARDYVSKRSAELHGQIAEL</sequence>
<proteinExistence type="predicted"/>
<dbReference type="AlphaFoldDB" id="A0A0F9Y1R0"/>
<comment type="caution">
    <text evidence="1">The sequence shown here is derived from an EMBL/GenBank/DDBJ whole genome shotgun (WGS) entry which is preliminary data.</text>
</comment>
<reference evidence="1" key="1">
    <citation type="journal article" date="2015" name="Nature">
        <title>Complex archaea that bridge the gap between prokaryotes and eukaryotes.</title>
        <authorList>
            <person name="Spang A."/>
            <person name="Saw J.H."/>
            <person name="Jorgensen S.L."/>
            <person name="Zaremba-Niedzwiedzka K."/>
            <person name="Martijn J."/>
            <person name="Lind A.E."/>
            <person name="van Eijk R."/>
            <person name="Schleper C."/>
            <person name="Guy L."/>
            <person name="Ettema T.J."/>
        </authorList>
    </citation>
    <scope>NUCLEOTIDE SEQUENCE</scope>
</reference>
<organism evidence="1">
    <name type="scientific">marine sediment metagenome</name>
    <dbReference type="NCBI Taxonomy" id="412755"/>
    <lineage>
        <taxon>unclassified sequences</taxon>
        <taxon>metagenomes</taxon>
        <taxon>ecological metagenomes</taxon>
    </lineage>
</organism>